<organism evidence="1 2">
    <name type="scientific">Ureibacillus galli</name>
    <dbReference type="NCBI Taxonomy" id="2762222"/>
    <lineage>
        <taxon>Bacteria</taxon>
        <taxon>Bacillati</taxon>
        <taxon>Bacillota</taxon>
        <taxon>Bacilli</taxon>
        <taxon>Bacillales</taxon>
        <taxon>Caryophanaceae</taxon>
        <taxon>Ureibacillus</taxon>
    </lineage>
</organism>
<name>A0ABR8XAU8_9BACL</name>
<accession>A0ABR8XAU8</accession>
<gene>
    <name evidence="1" type="ORF">H9636_07215</name>
</gene>
<evidence type="ECO:0008006" key="3">
    <source>
        <dbReference type="Google" id="ProtNLM"/>
    </source>
</evidence>
<sequence length="122" mass="14043">MSAKVKVLREVKRALDTLPKVKIDEDLKEMIELHAEGFETEGIKILNNMTLITFIRCLIDGYEEDSPEKEIEDLYETHYKTKLMDNISDEGKNVSRGICYAIETMNEIFDLKLNLNGATEID</sequence>
<dbReference type="Proteomes" id="UP000640930">
    <property type="component" value="Unassembled WGS sequence"/>
</dbReference>
<dbReference type="RefSeq" id="WP_191706947.1">
    <property type="nucleotide sequence ID" value="NZ_JACSQA010000007.1"/>
</dbReference>
<evidence type="ECO:0000313" key="1">
    <source>
        <dbReference type="EMBL" id="MBD8026447.1"/>
    </source>
</evidence>
<reference evidence="1 2" key="1">
    <citation type="submission" date="2020-08" db="EMBL/GenBank/DDBJ databases">
        <title>A Genomic Blueprint of the Chicken Gut Microbiome.</title>
        <authorList>
            <person name="Gilroy R."/>
            <person name="Ravi A."/>
            <person name="Getino M."/>
            <person name="Pursley I."/>
            <person name="Horton D.L."/>
            <person name="Alikhan N.-F."/>
            <person name="Baker D."/>
            <person name="Gharbi K."/>
            <person name="Hall N."/>
            <person name="Watson M."/>
            <person name="Adriaenssens E.M."/>
            <person name="Foster-Nyarko E."/>
            <person name="Jarju S."/>
            <person name="Secka A."/>
            <person name="Antonio M."/>
            <person name="Oren A."/>
            <person name="Chaudhuri R."/>
            <person name="La Ragione R.M."/>
            <person name="Hildebrand F."/>
            <person name="Pallen M.J."/>
        </authorList>
    </citation>
    <scope>NUCLEOTIDE SEQUENCE [LARGE SCALE GENOMIC DNA]</scope>
    <source>
        <strain evidence="1 2">Re31</strain>
    </source>
</reference>
<proteinExistence type="predicted"/>
<protein>
    <recommendedName>
        <fullName evidence="3">DNA-packaging protein</fullName>
    </recommendedName>
</protein>
<evidence type="ECO:0000313" key="2">
    <source>
        <dbReference type="Proteomes" id="UP000640930"/>
    </source>
</evidence>
<dbReference type="EMBL" id="JACSQA010000007">
    <property type="protein sequence ID" value="MBD8026447.1"/>
    <property type="molecule type" value="Genomic_DNA"/>
</dbReference>
<keyword evidence="2" id="KW-1185">Reference proteome</keyword>
<comment type="caution">
    <text evidence="1">The sequence shown here is derived from an EMBL/GenBank/DDBJ whole genome shotgun (WGS) entry which is preliminary data.</text>
</comment>